<keyword evidence="1" id="KW-0808">Transferase</keyword>
<comment type="caution">
    <text evidence="1">The sequence shown here is derived from an EMBL/GenBank/DDBJ whole genome shotgun (WGS) entry which is preliminary data.</text>
</comment>
<dbReference type="GO" id="GO:0032259">
    <property type="term" value="P:methylation"/>
    <property type="evidence" value="ECO:0007669"/>
    <property type="project" value="UniProtKB-KW"/>
</dbReference>
<keyword evidence="1" id="KW-0489">Methyltransferase</keyword>
<dbReference type="Pfam" id="PF13489">
    <property type="entry name" value="Methyltransf_23"/>
    <property type="match status" value="1"/>
</dbReference>
<dbReference type="GO" id="GO:0008168">
    <property type="term" value="F:methyltransferase activity"/>
    <property type="evidence" value="ECO:0007669"/>
    <property type="project" value="UniProtKB-KW"/>
</dbReference>
<dbReference type="PANTHER" id="PTHR43861">
    <property type="entry name" value="TRANS-ACONITATE 2-METHYLTRANSFERASE-RELATED"/>
    <property type="match status" value="1"/>
</dbReference>
<reference evidence="1" key="1">
    <citation type="submission" date="2023-06" db="EMBL/GenBank/DDBJ databases">
        <title>Robiginitalea aurantiacus sp. nov. and Algoriphagus sediminis sp. nov., isolated from coastal sediment.</title>
        <authorList>
            <person name="Zhou Z.Y."/>
            <person name="An J."/>
            <person name="Jia Y.W."/>
            <person name="Du Z.J."/>
        </authorList>
    </citation>
    <scope>NUCLEOTIDE SEQUENCE</scope>
    <source>
        <strain evidence="1">C2-7</strain>
    </source>
</reference>
<proteinExistence type="predicted"/>
<accession>A0ABT7YBD6</accession>
<dbReference type="Gene3D" id="3.40.50.150">
    <property type="entry name" value="Vaccinia Virus protein VP39"/>
    <property type="match status" value="1"/>
</dbReference>
<evidence type="ECO:0000313" key="1">
    <source>
        <dbReference type="EMBL" id="MDN3203829.1"/>
    </source>
</evidence>
<protein>
    <submittedName>
        <fullName evidence="1">Class I SAM-dependent methyltransferase</fullName>
        <ecNumber evidence="1">2.1.1.-</ecNumber>
    </submittedName>
</protein>
<dbReference type="SUPFAM" id="SSF53335">
    <property type="entry name" value="S-adenosyl-L-methionine-dependent methyltransferases"/>
    <property type="match status" value="1"/>
</dbReference>
<name>A0ABT7YBD6_9BACT</name>
<dbReference type="Proteomes" id="UP001171916">
    <property type="component" value="Unassembled WGS sequence"/>
</dbReference>
<dbReference type="EMBL" id="JAUEPH010000003">
    <property type="protein sequence ID" value="MDN3203829.1"/>
    <property type="molecule type" value="Genomic_DNA"/>
</dbReference>
<keyword evidence="2" id="KW-1185">Reference proteome</keyword>
<dbReference type="EC" id="2.1.1.-" evidence="1"/>
<dbReference type="CDD" id="cd02440">
    <property type="entry name" value="AdoMet_MTases"/>
    <property type="match status" value="1"/>
</dbReference>
<dbReference type="RefSeq" id="WP_289999387.1">
    <property type="nucleotide sequence ID" value="NZ_JAUEPH010000003.1"/>
</dbReference>
<sequence length="308" mass="35661">MPIKSVDHCKFCNSSSFVEFQAKERMLGLGDEFTYQHCQDCGSIQLKTIPEDLSNYYPRDYYSFSLLVKSSPIKNLLKSARMRLFLLGIDFLSPVYGYWLKKLNPKFNHKIADLGCGNGQLIYELNAGGFTNLHGFDPYVEKDLALAENCFLWKKELSQTDEKFDIIMMHHSFEHMAEPLQVLKDCHVHLKRGGKLLIRTPVADSEVFEKEKDLWVQLDAPRHLVIPSLKGFEVIARKAGFRLNEVEFDSDAFQFLGTELYKKGYSLNPENLENYFSPGEKKDYQKKALQYNEKGLGDQVCFYLERED</sequence>
<evidence type="ECO:0000313" key="2">
    <source>
        <dbReference type="Proteomes" id="UP001171916"/>
    </source>
</evidence>
<gene>
    <name evidence="1" type="ORF">QVH07_06695</name>
</gene>
<organism evidence="1 2">
    <name type="scientific">Algoriphagus sediminis</name>
    <dbReference type="NCBI Taxonomy" id="3057113"/>
    <lineage>
        <taxon>Bacteria</taxon>
        <taxon>Pseudomonadati</taxon>
        <taxon>Bacteroidota</taxon>
        <taxon>Cytophagia</taxon>
        <taxon>Cytophagales</taxon>
        <taxon>Cyclobacteriaceae</taxon>
        <taxon>Algoriphagus</taxon>
    </lineage>
</organism>
<dbReference type="InterPro" id="IPR029063">
    <property type="entry name" value="SAM-dependent_MTases_sf"/>
</dbReference>